<gene>
    <name evidence="2" type="ORF">J8C06_11355</name>
</gene>
<feature type="region of interest" description="Disordered" evidence="1">
    <location>
        <begin position="263"/>
        <end position="322"/>
    </location>
</feature>
<feature type="compositionally biased region" description="Gly residues" evidence="1">
    <location>
        <begin position="306"/>
        <end position="322"/>
    </location>
</feature>
<name>A0ABX8BER4_9BACT</name>
<sequence>MRSLIISGLIISELLVGCLGASGVVTLGQESAPQAPTSVTIVGVVTDLDIETSTITVKSDTGETVVFPYDDKSQFKRLPLGKTALADAVPVTLVEIEIGDRVTAKKRLTADGKVSPITLMIVMSKGDVAKKQEIERAAWRERGTFGKVTAVDAEKRTITVSQRTREGLRELAIVTGDKTTFRRYAPDSVKFSDAKPSDFGAVRVGDQVRALGKRSEDGTTYEAEQVVFGTFKTMAVTVVAVDADKKEIVAKDDGGTTLTLLVTPDSNLKQVPEQGTMFGGPGGGPRPGGPPPGDGPRPGGPPAGGPPSGGGPGGGGPGRFMGGGFDPAALIEFLPPLPLAELKPDTKLLVLTTEGATPNRMTAITVVKGLDTIFARFARQATGAGAAAGGGFGGLELGIGLP</sequence>
<reference evidence="2 3" key="1">
    <citation type="submission" date="2021-03" db="EMBL/GenBank/DDBJ databases">
        <title>Genomic and phenotypic characterization of Chloracidobacterium isolates provides evidence for multiple species.</title>
        <authorList>
            <person name="Saini M.K."/>
            <person name="Costas A.M.G."/>
            <person name="Tank M."/>
            <person name="Bryant D.A."/>
        </authorList>
    </citation>
    <scope>NUCLEOTIDE SEQUENCE [LARGE SCALE GENOMIC DNA]</scope>
    <source>
        <strain evidence="2 3">BV2-C</strain>
    </source>
</reference>
<evidence type="ECO:0000313" key="2">
    <source>
        <dbReference type="EMBL" id="QUW04390.1"/>
    </source>
</evidence>
<protein>
    <recommendedName>
        <fullName evidence="4">DUF5666 domain-containing protein</fullName>
    </recommendedName>
</protein>
<feature type="compositionally biased region" description="Gly residues" evidence="1">
    <location>
        <begin position="277"/>
        <end position="286"/>
    </location>
</feature>
<feature type="compositionally biased region" description="Pro residues" evidence="1">
    <location>
        <begin position="287"/>
        <end position="305"/>
    </location>
</feature>
<accession>A0ABX8BER4</accession>
<dbReference type="Proteomes" id="UP000676506">
    <property type="component" value="Chromosome 2"/>
</dbReference>
<evidence type="ECO:0000313" key="3">
    <source>
        <dbReference type="Proteomes" id="UP000676506"/>
    </source>
</evidence>
<dbReference type="RefSeq" id="WP_211430279.1">
    <property type="nucleotide sequence ID" value="NZ_CP072649.1"/>
</dbReference>
<dbReference type="EMBL" id="CP072649">
    <property type="protein sequence ID" value="QUW04390.1"/>
    <property type="molecule type" value="Genomic_DNA"/>
</dbReference>
<evidence type="ECO:0000256" key="1">
    <source>
        <dbReference type="SAM" id="MobiDB-lite"/>
    </source>
</evidence>
<proteinExistence type="predicted"/>
<organism evidence="2 3">
    <name type="scientific">Chloracidobacterium validum</name>
    <dbReference type="NCBI Taxonomy" id="2821543"/>
    <lineage>
        <taxon>Bacteria</taxon>
        <taxon>Pseudomonadati</taxon>
        <taxon>Acidobacteriota</taxon>
        <taxon>Terriglobia</taxon>
        <taxon>Terriglobales</taxon>
        <taxon>Acidobacteriaceae</taxon>
        <taxon>Chloracidobacterium</taxon>
    </lineage>
</organism>
<evidence type="ECO:0008006" key="4">
    <source>
        <dbReference type="Google" id="ProtNLM"/>
    </source>
</evidence>
<keyword evidence="3" id="KW-1185">Reference proteome</keyword>